<accession>A0A7C2BKW0</accession>
<protein>
    <submittedName>
        <fullName evidence="1">Uncharacterized protein</fullName>
    </submittedName>
</protein>
<proteinExistence type="predicted"/>
<gene>
    <name evidence="1" type="ORF">ENP55_04130</name>
</gene>
<comment type="caution">
    <text evidence="1">The sequence shown here is derived from an EMBL/GenBank/DDBJ whole genome shotgun (WGS) entry which is preliminary data.</text>
</comment>
<dbReference type="Gene3D" id="6.10.140.1230">
    <property type="match status" value="1"/>
</dbReference>
<name>A0A7C2BKW0_9CREN</name>
<evidence type="ECO:0000313" key="1">
    <source>
        <dbReference type="EMBL" id="HEF87470.1"/>
    </source>
</evidence>
<sequence length="179" mass="20633">MFRAKPRDPLKNAIETLYKVRLLGNRLESLIDRITERRNALFERMVELQSRNEKYLSKKYAEEIARLDKLASRLTTIRLVVEKIDLSLQYAINMREFNDLSKELTGLVGELKRLPESNLPELNMIMMDLEGSVREMAEISHGGGGGLTFHVEGSSQDVRKILEEAREVMKKKLEVDLTV</sequence>
<dbReference type="AlphaFoldDB" id="A0A7C2BKW0"/>
<dbReference type="EMBL" id="DSJT01000023">
    <property type="protein sequence ID" value="HEF87470.1"/>
    <property type="molecule type" value="Genomic_DNA"/>
</dbReference>
<organism evidence="1">
    <name type="scientific">Thermosphaera aggregans</name>
    <dbReference type="NCBI Taxonomy" id="54254"/>
    <lineage>
        <taxon>Archaea</taxon>
        <taxon>Thermoproteota</taxon>
        <taxon>Thermoprotei</taxon>
        <taxon>Desulfurococcales</taxon>
        <taxon>Desulfurococcaceae</taxon>
        <taxon>Thermosphaera</taxon>
    </lineage>
</organism>
<reference evidence="1" key="1">
    <citation type="journal article" date="2020" name="mSystems">
        <title>Genome- and Community-Level Interaction Insights into Carbon Utilization and Element Cycling Functions of Hydrothermarchaeota in Hydrothermal Sediment.</title>
        <authorList>
            <person name="Zhou Z."/>
            <person name="Liu Y."/>
            <person name="Xu W."/>
            <person name="Pan J."/>
            <person name="Luo Z.H."/>
            <person name="Li M."/>
        </authorList>
    </citation>
    <scope>NUCLEOTIDE SEQUENCE [LARGE SCALE GENOMIC DNA]</scope>
    <source>
        <strain evidence="1">SpSt-23</strain>
    </source>
</reference>